<proteinExistence type="predicted"/>
<feature type="non-terminal residue" evidence="2">
    <location>
        <position position="49"/>
    </location>
</feature>
<accession>A0AA38C084</accession>
<feature type="non-terminal residue" evidence="2">
    <location>
        <position position="1"/>
    </location>
</feature>
<comment type="caution">
    <text evidence="2">The sequence shown here is derived from an EMBL/GenBank/DDBJ whole genome shotgun (WGS) entry which is preliminary data.</text>
</comment>
<sequence length="49" mass="5458">TYASLKVLTFGGGISSSRVFRLRKKKGMKEGGRRESIDPTEKRMIGKAE</sequence>
<name>A0AA38C084_TAXCH</name>
<feature type="region of interest" description="Disordered" evidence="1">
    <location>
        <begin position="25"/>
        <end position="49"/>
    </location>
</feature>
<evidence type="ECO:0000256" key="1">
    <source>
        <dbReference type="SAM" id="MobiDB-lite"/>
    </source>
</evidence>
<feature type="compositionally biased region" description="Basic and acidic residues" evidence="1">
    <location>
        <begin position="28"/>
        <end position="49"/>
    </location>
</feature>
<dbReference type="Proteomes" id="UP000824469">
    <property type="component" value="Unassembled WGS sequence"/>
</dbReference>
<evidence type="ECO:0000313" key="2">
    <source>
        <dbReference type="EMBL" id="KAH9291227.1"/>
    </source>
</evidence>
<evidence type="ECO:0000313" key="3">
    <source>
        <dbReference type="Proteomes" id="UP000824469"/>
    </source>
</evidence>
<dbReference type="AlphaFoldDB" id="A0AA38C084"/>
<gene>
    <name evidence="2" type="ORF">KI387_043583</name>
</gene>
<reference evidence="2 3" key="1">
    <citation type="journal article" date="2021" name="Nat. Plants">
        <title>The Taxus genome provides insights into paclitaxel biosynthesis.</title>
        <authorList>
            <person name="Xiong X."/>
            <person name="Gou J."/>
            <person name="Liao Q."/>
            <person name="Li Y."/>
            <person name="Zhou Q."/>
            <person name="Bi G."/>
            <person name="Li C."/>
            <person name="Du R."/>
            <person name="Wang X."/>
            <person name="Sun T."/>
            <person name="Guo L."/>
            <person name="Liang H."/>
            <person name="Lu P."/>
            <person name="Wu Y."/>
            <person name="Zhang Z."/>
            <person name="Ro D.K."/>
            <person name="Shang Y."/>
            <person name="Huang S."/>
            <person name="Yan J."/>
        </authorList>
    </citation>
    <scope>NUCLEOTIDE SEQUENCE [LARGE SCALE GENOMIC DNA]</scope>
    <source>
        <strain evidence="2">Ta-2019</strain>
    </source>
</reference>
<protein>
    <submittedName>
        <fullName evidence="2">Uncharacterized protein</fullName>
    </submittedName>
</protein>
<keyword evidence="3" id="KW-1185">Reference proteome</keyword>
<dbReference type="EMBL" id="JAHRHJ020003758">
    <property type="protein sequence ID" value="KAH9291227.1"/>
    <property type="molecule type" value="Genomic_DNA"/>
</dbReference>
<organism evidence="2 3">
    <name type="scientific">Taxus chinensis</name>
    <name type="common">Chinese yew</name>
    <name type="synonym">Taxus wallichiana var. chinensis</name>
    <dbReference type="NCBI Taxonomy" id="29808"/>
    <lineage>
        <taxon>Eukaryota</taxon>
        <taxon>Viridiplantae</taxon>
        <taxon>Streptophyta</taxon>
        <taxon>Embryophyta</taxon>
        <taxon>Tracheophyta</taxon>
        <taxon>Spermatophyta</taxon>
        <taxon>Pinopsida</taxon>
        <taxon>Pinidae</taxon>
        <taxon>Conifers II</taxon>
        <taxon>Cupressales</taxon>
        <taxon>Taxaceae</taxon>
        <taxon>Taxus</taxon>
    </lineage>
</organism>